<dbReference type="SMART" id="SM01057">
    <property type="entry name" value="Carb_anhydrase"/>
    <property type="match status" value="1"/>
</dbReference>
<dbReference type="PROSITE" id="PS00162">
    <property type="entry name" value="ALPHA_CA_1"/>
    <property type="match status" value="1"/>
</dbReference>
<dbReference type="EMBL" id="BLXT01003199">
    <property type="protein sequence ID" value="GFO01120.1"/>
    <property type="molecule type" value="Genomic_DNA"/>
</dbReference>
<evidence type="ECO:0000313" key="9">
    <source>
        <dbReference type="Proteomes" id="UP000735302"/>
    </source>
</evidence>
<dbReference type="InterPro" id="IPR023561">
    <property type="entry name" value="Carbonic_anhydrase_a-class"/>
</dbReference>
<sequence>MIEPYCDINYKWVKLVKSLIISFSISADWTYSGTHGPANWHLDFPDCQGMTQSPINIDVSKVLFNPQLKQFDLSEYSKTSGIEMRLVNKGGHTAEVEYSGDKIHLLGGNLPDKYVLAQFHFHWGSASRRGSEHKLDGKAYPMELHLVHYQEHLNNLSYAAPHPSGLAVLGYFFKIGAHNKNFEQLLNYFPQIKTSDQHIEIPTFPLLDLLPSAKVNFYRYSGSLTTPPCSETVIWSISTSFIEIAEEQMFMFRDLYDKENHTLADDFRPLQELNQRIVESNDPRFSDDNDGSGYITASTAAVTLSLLLSLWFQ</sequence>
<name>A0AAV3ZZ34_9GAST</name>
<dbReference type="Pfam" id="PF00194">
    <property type="entry name" value="Carb_anhydrase"/>
    <property type="match status" value="1"/>
</dbReference>
<feature type="domain" description="Alpha-carbonic anhydrase" evidence="7">
    <location>
        <begin position="27"/>
        <end position="282"/>
    </location>
</feature>
<keyword evidence="9" id="KW-1185">Reference proteome</keyword>
<evidence type="ECO:0000256" key="4">
    <source>
        <dbReference type="ARBA" id="ARBA00022833"/>
    </source>
</evidence>
<dbReference type="PROSITE" id="PS51144">
    <property type="entry name" value="ALPHA_CA_2"/>
    <property type="match status" value="1"/>
</dbReference>
<dbReference type="Gene3D" id="3.10.200.10">
    <property type="entry name" value="Alpha carbonic anhydrase"/>
    <property type="match status" value="1"/>
</dbReference>
<dbReference type="InterPro" id="IPR036398">
    <property type="entry name" value="CA_dom_sf"/>
</dbReference>
<dbReference type="PANTHER" id="PTHR18952">
    <property type="entry name" value="CARBONIC ANHYDRASE"/>
    <property type="match status" value="1"/>
</dbReference>
<keyword evidence="4 6" id="KW-0862">Zinc</keyword>
<keyword evidence="3 6" id="KW-0479">Metal-binding</keyword>
<dbReference type="CDD" id="cd00326">
    <property type="entry name" value="alpha_CA"/>
    <property type="match status" value="1"/>
</dbReference>
<gene>
    <name evidence="8" type="ORF">PoB_002762500</name>
</gene>
<comment type="function">
    <text evidence="6">Reversible hydration of carbon dioxide.</text>
</comment>
<dbReference type="FunFam" id="3.10.200.10:FF:000003">
    <property type="entry name" value="Carbonic anhydrase 12"/>
    <property type="match status" value="1"/>
</dbReference>
<dbReference type="GO" id="GO:0005886">
    <property type="term" value="C:plasma membrane"/>
    <property type="evidence" value="ECO:0007669"/>
    <property type="project" value="TreeGrafter"/>
</dbReference>
<evidence type="ECO:0000259" key="7">
    <source>
        <dbReference type="PROSITE" id="PS51144"/>
    </source>
</evidence>
<evidence type="ECO:0000256" key="1">
    <source>
        <dbReference type="ARBA" id="ARBA00010718"/>
    </source>
</evidence>
<dbReference type="GO" id="GO:0008270">
    <property type="term" value="F:zinc ion binding"/>
    <property type="evidence" value="ECO:0007669"/>
    <property type="project" value="UniProtKB-UniRule"/>
</dbReference>
<comment type="cofactor">
    <cofactor evidence="6">
        <name>Zn(2+)</name>
        <dbReference type="ChEBI" id="CHEBI:29105"/>
    </cofactor>
</comment>
<evidence type="ECO:0000313" key="8">
    <source>
        <dbReference type="EMBL" id="GFO01120.1"/>
    </source>
</evidence>
<protein>
    <recommendedName>
        <fullName evidence="2 6">Carbonic anhydrase</fullName>
        <ecNumber evidence="2 6">4.2.1.1</ecNumber>
    </recommendedName>
</protein>
<comment type="similarity">
    <text evidence="1 6">Belongs to the alpha-carbonic anhydrase family.</text>
</comment>
<reference evidence="8 9" key="1">
    <citation type="journal article" date="2021" name="Elife">
        <title>Chloroplast acquisition without the gene transfer in kleptoplastic sea slugs, Plakobranchus ocellatus.</title>
        <authorList>
            <person name="Maeda T."/>
            <person name="Takahashi S."/>
            <person name="Yoshida T."/>
            <person name="Shimamura S."/>
            <person name="Takaki Y."/>
            <person name="Nagai Y."/>
            <person name="Toyoda A."/>
            <person name="Suzuki Y."/>
            <person name="Arimoto A."/>
            <person name="Ishii H."/>
            <person name="Satoh N."/>
            <person name="Nishiyama T."/>
            <person name="Hasebe M."/>
            <person name="Maruyama T."/>
            <person name="Minagawa J."/>
            <person name="Obokata J."/>
            <person name="Shigenobu S."/>
        </authorList>
    </citation>
    <scope>NUCLEOTIDE SEQUENCE [LARGE SCALE GENOMIC DNA]</scope>
</reference>
<evidence type="ECO:0000256" key="3">
    <source>
        <dbReference type="ARBA" id="ARBA00022723"/>
    </source>
</evidence>
<keyword evidence="6" id="KW-0456">Lyase</keyword>
<dbReference type="PANTHER" id="PTHR18952:SF278">
    <property type="entry name" value="CARBONIC ANHYDRASE"/>
    <property type="match status" value="1"/>
</dbReference>
<comment type="catalytic activity">
    <reaction evidence="6">
        <text>hydrogencarbonate + H(+) = CO2 + H2O</text>
        <dbReference type="Rhea" id="RHEA:10748"/>
        <dbReference type="ChEBI" id="CHEBI:15377"/>
        <dbReference type="ChEBI" id="CHEBI:15378"/>
        <dbReference type="ChEBI" id="CHEBI:16526"/>
        <dbReference type="ChEBI" id="CHEBI:17544"/>
        <dbReference type="EC" id="4.2.1.1"/>
    </reaction>
</comment>
<evidence type="ECO:0000256" key="5">
    <source>
        <dbReference type="ARBA" id="ARBA00023180"/>
    </source>
</evidence>
<keyword evidence="5" id="KW-0325">Glycoprotein</keyword>
<dbReference type="GO" id="GO:0004089">
    <property type="term" value="F:carbonate dehydratase activity"/>
    <property type="evidence" value="ECO:0007669"/>
    <property type="project" value="UniProtKB-UniRule"/>
</dbReference>
<evidence type="ECO:0000256" key="2">
    <source>
        <dbReference type="ARBA" id="ARBA00012925"/>
    </source>
</evidence>
<proteinExistence type="inferred from homology"/>
<dbReference type="AlphaFoldDB" id="A0AAV3ZZ34"/>
<dbReference type="InterPro" id="IPR018338">
    <property type="entry name" value="Carbonic_anhydrase_a-class_CS"/>
</dbReference>
<dbReference type="InterPro" id="IPR001148">
    <property type="entry name" value="CA_dom"/>
</dbReference>
<dbReference type="EC" id="4.2.1.1" evidence="2 6"/>
<dbReference type="Proteomes" id="UP000735302">
    <property type="component" value="Unassembled WGS sequence"/>
</dbReference>
<evidence type="ECO:0000256" key="6">
    <source>
        <dbReference type="RuleBase" id="RU367011"/>
    </source>
</evidence>
<dbReference type="SUPFAM" id="SSF51069">
    <property type="entry name" value="Carbonic anhydrase"/>
    <property type="match status" value="1"/>
</dbReference>
<comment type="caution">
    <text evidence="8">The sequence shown here is derived from an EMBL/GenBank/DDBJ whole genome shotgun (WGS) entry which is preliminary data.</text>
</comment>
<accession>A0AAV3ZZ34</accession>
<organism evidence="8 9">
    <name type="scientific">Plakobranchus ocellatus</name>
    <dbReference type="NCBI Taxonomy" id="259542"/>
    <lineage>
        <taxon>Eukaryota</taxon>
        <taxon>Metazoa</taxon>
        <taxon>Spiralia</taxon>
        <taxon>Lophotrochozoa</taxon>
        <taxon>Mollusca</taxon>
        <taxon>Gastropoda</taxon>
        <taxon>Heterobranchia</taxon>
        <taxon>Euthyneura</taxon>
        <taxon>Panpulmonata</taxon>
        <taxon>Sacoglossa</taxon>
        <taxon>Placobranchoidea</taxon>
        <taxon>Plakobranchidae</taxon>
        <taxon>Plakobranchus</taxon>
    </lineage>
</organism>